<comment type="caution">
    <text evidence="1">The sequence shown here is derived from an EMBL/GenBank/DDBJ whole genome shotgun (WGS) entry which is preliminary data.</text>
</comment>
<accession>A0ABV6PLK8</accession>
<sequence>MGLAWTVNSIRITAGTWQLCPQTQYRGACRTITTSTPMIRPMAGLPVQSIRPLGWMGPGAPGDNASLRGMAAEFYPAPARNGMRVLACTRGSATAACSAATADNFCIAMGYRGSARQSMETVRQRVYLADTLCTRTGY</sequence>
<name>A0ABV6PLK8_9SPHN</name>
<gene>
    <name evidence="1" type="ORF">ACFFF7_15000</name>
</gene>
<reference evidence="1 2" key="1">
    <citation type="submission" date="2024-09" db="EMBL/GenBank/DDBJ databases">
        <authorList>
            <person name="Sun Q."/>
            <person name="Mori K."/>
        </authorList>
    </citation>
    <scope>NUCLEOTIDE SEQUENCE [LARGE SCALE GENOMIC DNA]</scope>
    <source>
        <strain evidence="1 2">NCAIM B.02537</strain>
    </source>
</reference>
<keyword evidence="2" id="KW-1185">Reference proteome</keyword>
<evidence type="ECO:0000313" key="2">
    <source>
        <dbReference type="Proteomes" id="UP001589943"/>
    </source>
</evidence>
<organism evidence="1 2">
    <name type="scientific">Novosphingobium aquiterrae</name>
    <dbReference type="NCBI Taxonomy" id="624388"/>
    <lineage>
        <taxon>Bacteria</taxon>
        <taxon>Pseudomonadati</taxon>
        <taxon>Pseudomonadota</taxon>
        <taxon>Alphaproteobacteria</taxon>
        <taxon>Sphingomonadales</taxon>
        <taxon>Sphingomonadaceae</taxon>
        <taxon>Novosphingobium</taxon>
    </lineage>
</organism>
<evidence type="ECO:0000313" key="1">
    <source>
        <dbReference type="EMBL" id="MFC0590718.1"/>
    </source>
</evidence>
<proteinExistence type="predicted"/>
<dbReference type="Proteomes" id="UP001589943">
    <property type="component" value="Unassembled WGS sequence"/>
</dbReference>
<dbReference type="RefSeq" id="WP_379482167.1">
    <property type="nucleotide sequence ID" value="NZ_JBHLTL010000011.1"/>
</dbReference>
<protein>
    <submittedName>
        <fullName evidence="1">Uncharacterized protein</fullName>
    </submittedName>
</protein>
<dbReference type="EMBL" id="JBHLTL010000011">
    <property type="protein sequence ID" value="MFC0590718.1"/>
    <property type="molecule type" value="Genomic_DNA"/>
</dbReference>